<keyword evidence="2" id="KW-1185">Reference proteome</keyword>
<comment type="caution">
    <text evidence="1">The sequence shown here is derived from an EMBL/GenBank/DDBJ whole genome shotgun (WGS) entry which is preliminary data.</text>
</comment>
<dbReference type="SUPFAM" id="SSF103032">
    <property type="entry name" value="Hypothetical protein YwqG"/>
    <property type="match status" value="1"/>
</dbReference>
<dbReference type="RefSeq" id="WP_344512730.1">
    <property type="nucleotide sequence ID" value="NZ_BAAAQD010000034.1"/>
</dbReference>
<evidence type="ECO:0000313" key="1">
    <source>
        <dbReference type="EMBL" id="GAA1564425.1"/>
    </source>
</evidence>
<name>A0ABP4NP89_9ACTN</name>
<sequence length="278" mass="29828">MSELREEVGGDEALWGVLAPHVLPSVRLTGGGACAPDSRGTRLGGDALAGDGFVWPRTDGGRALSVIAQLDCDEINATLGGDGPGVLPGGALLTFFYDAVEMEGWGYDPGHRQHWRVVVSAAATARPVVAPEGTEAFGAVACVPRRVLTVPDRWEPAVERLREHGRGAVSRLYDRVGAKDEAPRHRVFGWPEPVQGPMQLECQLAANGISVGGPEGYGDPRVERLREGVADWVLLLQVDSDDVAGWMWGDVGTLYYWIRSQDLAAGDFTRIWGVGQCC</sequence>
<proteinExistence type="predicted"/>
<dbReference type="InterPro" id="IPR015315">
    <property type="entry name" value="DUF1963"/>
</dbReference>
<organism evidence="1 2">
    <name type="scientific">Dactylosporangium maewongense</name>
    <dbReference type="NCBI Taxonomy" id="634393"/>
    <lineage>
        <taxon>Bacteria</taxon>
        <taxon>Bacillati</taxon>
        <taxon>Actinomycetota</taxon>
        <taxon>Actinomycetes</taxon>
        <taxon>Micromonosporales</taxon>
        <taxon>Micromonosporaceae</taxon>
        <taxon>Dactylosporangium</taxon>
    </lineage>
</organism>
<dbReference type="PANTHER" id="PTHR36436">
    <property type="entry name" value="SLL5081 PROTEIN"/>
    <property type="match status" value="1"/>
</dbReference>
<dbReference type="Gene3D" id="2.30.320.10">
    <property type="entry name" value="YwqG-like"/>
    <property type="match status" value="1"/>
</dbReference>
<dbReference type="InterPro" id="IPR035948">
    <property type="entry name" value="YwqG-like_sf"/>
</dbReference>
<accession>A0ABP4NP89</accession>
<dbReference type="Proteomes" id="UP001501470">
    <property type="component" value="Unassembled WGS sequence"/>
</dbReference>
<protein>
    <recommendedName>
        <fullName evidence="3">DUF1963 domain-containing protein</fullName>
    </recommendedName>
</protein>
<dbReference type="PANTHER" id="PTHR36436:SF6">
    <property type="entry name" value="SLL5081 PROTEIN"/>
    <property type="match status" value="1"/>
</dbReference>
<dbReference type="EMBL" id="BAAAQD010000034">
    <property type="protein sequence ID" value="GAA1564425.1"/>
    <property type="molecule type" value="Genomic_DNA"/>
</dbReference>
<evidence type="ECO:0000313" key="2">
    <source>
        <dbReference type="Proteomes" id="UP001501470"/>
    </source>
</evidence>
<dbReference type="Pfam" id="PF09234">
    <property type="entry name" value="DUF1963"/>
    <property type="match status" value="1"/>
</dbReference>
<gene>
    <name evidence="1" type="ORF">GCM10009827_102510</name>
</gene>
<evidence type="ECO:0008006" key="3">
    <source>
        <dbReference type="Google" id="ProtNLM"/>
    </source>
</evidence>
<reference evidence="2" key="1">
    <citation type="journal article" date="2019" name="Int. J. Syst. Evol. Microbiol.">
        <title>The Global Catalogue of Microorganisms (GCM) 10K type strain sequencing project: providing services to taxonomists for standard genome sequencing and annotation.</title>
        <authorList>
            <consortium name="The Broad Institute Genomics Platform"/>
            <consortium name="The Broad Institute Genome Sequencing Center for Infectious Disease"/>
            <person name="Wu L."/>
            <person name="Ma J."/>
        </authorList>
    </citation>
    <scope>NUCLEOTIDE SEQUENCE [LARGE SCALE GENOMIC DNA]</scope>
    <source>
        <strain evidence="2">JCM 15933</strain>
    </source>
</reference>